<dbReference type="Pfam" id="PF00651">
    <property type="entry name" value="BTB"/>
    <property type="match status" value="1"/>
</dbReference>
<feature type="region of interest" description="Disordered" evidence="1">
    <location>
        <begin position="124"/>
        <end position="151"/>
    </location>
</feature>
<feature type="compositionally biased region" description="Acidic residues" evidence="1">
    <location>
        <begin position="127"/>
        <end position="150"/>
    </location>
</feature>
<dbReference type="PANTHER" id="PTHR47843">
    <property type="entry name" value="BTB DOMAIN-CONTAINING PROTEIN-RELATED"/>
    <property type="match status" value="1"/>
</dbReference>
<protein>
    <recommendedName>
        <fullName evidence="2">BTB domain-containing protein</fullName>
    </recommendedName>
</protein>
<dbReference type="PROSITE" id="PS50097">
    <property type="entry name" value="BTB"/>
    <property type="match status" value="1"/>
</dbReference>
<keyword evidence="4" id="KW-1185">Reference proteome</keyword>
<evidence type="ECO:0000313" key="4">
    <source>
        <dbReference type="Proteomes" id="UP000053095"/>
    </source>
</evidence>
<sequence>MPQQQSAIMEDRDVYKTQRIINSLLFEHANWWIAERLAELMAGLMMDPKYSDLTLECDGETFNVHKAVVLTQSVVLEKACQGPWKEGVDNVIHIKEFDAPTVRRMVEFLYTGDYDQGKPEFVNSATDTDDEFPEAPAEDAAEAPAEDAEEVDNHNADLNPLFVQRPFNPETDIQTVEEGVFDISINSFRPPSPSEPEPESEAEEWEPEDETAANDFLEAFQPQLGVHAIADYYMINDLKKKAIEKVKVLLKKTMWSAEGFLAVAKEAFETTAPSPSEATSTFNEQEQEEETLRDIIINTASEHFPEITRAREFSRTDLNPEFAALLLQKAAGRFNSLRAELREQEQESMARWTIDTARMRAFMDIIGHLQAQKTDLEDCIKRIQALNTCLICGRPYNVLIREEGGDQSNDGEDDDGYDADNSVDDLSFPILAAREQTRSGKKYVLECKRCNLHGMRSGDLLGDDEPFDGDELFQGVAELFADELPAEPWVQGDNDQFAGALYGNDDDYL</sequence>
<dbReference type="AlphaFoldDB" id="A0A510NWE5"/>
<organism evidence="3 4">
    <name type="scientific">Talaromyces pinophilus</name>
    <name type="common">Penicillium pinophilum</name>
    <dbReference type="NCBI Taxonomy" id="128442"/>
    <lineage>
        <taxon>Eukaryota</taxon>
        <taxon>Fungi</taxon>
        <taxon>Dikarya</taxon>
        <taxon>Ascomycota</taxon>
        <taxon>Pezizomycotina</taxon>
        <taxon>Eurotiomycetes</taxon>
        <taxon>Eurotiomycetidae</taxon>
        <taxon>Eurotiales</taxon>
        <taxon>Trichocomaceae</taxon>
        <taxon>Talaromyces</taxon>
        <taxon>Talaromyces sect. Talaromyces</taxon>
    </lineage>
</organism>
<reference evidence="4" key="1">
    <citation type="journal article" date="2015" name="Genome Announc.">
        <title>Draft genome sequence of Talaromyces cellulolyticus strain Y-94, a source of lignocellulosic biomass-degrading enzymes.</title>
        <authorList>
            <person name="Fujii T."/>
            <person name="Koike H."/>
            <person name="Sawayama S."/>
            <person name="Yano S."/>
            <person name="Inoue H."/>
        </authorList>
    </citation>
    <scope>NUCLEOTIDE SEQUENCE [LARGE SCALE GENOMIC DNA]</scope>
    <source>
        <strain evidence="4">Y-94</strain>
    </source>
</reference>
<dbReference type="Gene3D" id="3.30.710.10">
    <property type="entry name" value="Potassium Channel Kv1.1, Chain A"/>
    <property type="match status" value="1"/>
</dbReference>
<dbReference type="Proteomes" id="UP000053095">
    <property type="component" value="Unassembled WGS sequence"/>
</dbReference>
<evidence type="ECO:0000313" key="3">
    <source>
        <dbReference type="EMBL" id="GAM36579.1"/>
    </source>
</evidence>
<dbReference type="InterPro" id="IPR011333">
    <property type="entry name" value="SKP1/BTB/POZ_sf"/>
</dbReference>
<dbReference type="CDD" id="cd18186">
    <property type="entry name" value="BTB_POZ_ZBTB_KLHL-like"/>
    <property type="match status" value="1"/>
</dbReference>
<proteinExistence type="predicted"/>
<feature type="region of interest" description="Disordered" evidence="1">
    <location>
        <begin position="184"/>
        <end position="210"/>
    </location>
</feature>
<accession>A0A510NWE5</accession>
<dbReference type="SUPFAM" id="SSF54695">
    <property type="entry name" value="POZ domain"/>
    <property type="match status" value="1"/>
</dbReference>
<evidence type="ECO:0000259" key="2">
    <source>
        <dbReference type="PROSITE" id="PS50097"/>
    </source>
</evidence>
<dbReference type="EMBL" id="DF933814">
    <property type="protein sequence ID" value="GAM36579.1"/>
    <property type="molecule type" value="Genomic_DNA"/>
</dbReference>
<dbReference type="PANTHER" id="PTHR47843:SF5">
    <property type="entry name" value="BTB_POZ DOMAIN PROTEIN"/>
    <property type="match status" value="1"/>
</dbReference>
<evidence type="ECO:0000256" key="1">
    <source>
        <dbReference type="SAM" id="MobiDB-lite"/>
    </source>
</evidence>
<dbReference type="InterPro" id="IPR000210">
    <property type="entry name" value="BTB/POZ_dom"/>
</dbReference>
<feature type="domain" description="BTB" evidence="2">
    <location>
        <begin position="51"/>
        <end position="118"/>
    </location>
</feature>
<feature type="compositionally biased region" description="Acidic residues" evidence="1">
    <location>
        <begin position="196"/>
        <end position="210"/>
    </location>
</feature>
<gene>
    <name evidence="3" type="ORF">TCE0_018r05771</name>
</gene>
<name>A0A510NWE5_TALPI</name>